<sequence>MVKSKKRGPPYEDDPGCKFIVIEDPWPGNAIGKARTPRYFNYLGAWVFYMLDKKVDAEAIYSVNTRTEVIVKLPEDVDIAPLLGAHKWREFLKVENPADKNRVSHVFEYNYRSKGDPVNHQWLEIVPLGGDPPPHVHFPVKLPYPRVHWASLADRRCADLSLPLPKTRQRTPPSVFKPYERPAHLENAQTAQLAEEESRNAAEHSHDSDGDDDGDDNEEEREVGSEQVHEMPVQGRLKLGKHDPYEEEDAAMMFVKQEPSEDSIPFAEELRDTRVKMEAPEVTVKREKSPVPAEKQPSAAFIAMFERSQRLAAESQSVTVAPQPLLTLPATRPVPMTEIPHNTPILDVRVKPELQEHSLPPEVLSRASTSTTTDPRPRGQSSVPRKEYMLPVKPEPLEHALPPPPSRMFHVVPTKSVFTHYLYAGPPTGSSIQQRNQVRGEQMSSLPSFKRIKREEDDTGPKKRIKQGSHY</sequence>
<reference evidence="2 3" key="1">
    <citation type="journal article" date="2016" name="Mol. Biol. Evol.">
        <title>Comparative Genomics of Early-Diverging Mushroom-Forming Fungi Provides Insights into the Origins of Lignocellulose Decay Capabilities.</title>
        <authorList>
            <person name="Nagy L.G."/>
            <person name="Riley R."/>
            <person name="Tritt A."/>
            <person name="Adam C."/>
            <person name="Daum C."/>
            <person name="Floudas D."/>
            <person name="Sun H."/>
            <person name="Yadav J.S."/>
            <person name="Pangilinan J."/>
            <person name="Larsson K.H."/>
            <person name="Matsuura K."/>
            <person name="Barry K."/>
            <person name="Labutti K."/>
            <person name="Kuo R."/>
            <person name="Ohm R.A."/>
            <person name="Bhattacharya S.S."/>
            <person name="Shirouzu T."/>
            <person name="Yoshinaga Y."/>
            <person name="Martin F.M."/>
            <person name="Grigoriev I.V."/>
            <person name="Hibbett D.S."/>
        </authorList>
    </citation>
    <scope>NUCLEOTIDE SEQUENCE [LARGE SCALE GENOMIC DNA]</scope>
    <source>
        <strain evidence="2 3">93-53</strain>
    </source>
</reference>
<name>A0A165ID66_9APHY</name>
<accession>A0A165ID66</accession>
<organism evidence="2 3">
    <name type="scientific">Laetiporus sulphureus 93-53</name>
    <dbReference type="NCBI Taxonomy" id="1314785"/>
    <lineage>
        <taxon>Eukaryota</taxon>
        <taxon>Fungi</taxon>
        <taxon>Dikarya</taxon>
        <taxon>Basidiomycota</taxon>
        <taxon>Agaricomycotina</taxon>
        <taxon>Agaricomycetes</taxon>
        <taxon>Polyporales</taxon>
        <taxon>Laetiporus</taxon>
    </lineage>
</organism>
<feature type="region of interest" description="Disordered" evidence="1">
    <location>
        <begin position="163"/>
        <end position="182"/>
    </location>
</feature>
<dbReference type="AlphaFoldDB" id="A0A165ID66"/>
<feature type="compositionally biased region" description="Basic residues" evidence="1">
    <location>
        <begin position="462"/>
        <end position="471"/>
    </location>
</feature>
<dbReference type="GeneID" id="63818638"/>
<dbReference type="RefSeq" id="XP_040770426.1">
    <property type="nucleotide sequence ID" value="XM_040901606.1"/>
</dbReference>
<evidence type="ECO:0000313" key="3">
    <source>
        <dbReference type="Proteomes" id="UP000076871"/>
    </source>
</evidence>
<keyword evidence="3" id="KW-1185">Reference proteome</keyword>
<evidence type="ECO:0000313" key="2">
    <source>
        <dbReference type="EMBL" id="KZT12916.1"/>
    </source>
</evidence>
<dbReference type="EMBL" id="KV427605">
    <property type="protein sequence ID" value="KZT12916.1"/>
    <property type="molecule type" value="Genomic_DNA"/>
</dbReference>
<feature type="region of interest" description="Disordered" evidence="1">
    <location>
        <begin position="357"/>
        <end position="387"/>
    </location>
</feature>
<evidence type="ECO:0000256" key="1">
    <source>
        <dbReference type="SAM" id="MobiDB-lite"/>
    </source>
</evidence>
<protein>
    <submittedName>
        <fullName evidence="2">Uncharacterized protein</fullName>
    </submittedName>
</protein>
<feature type="compositionally biased region" description="Polar residues" evidence="1">
    <location>
        <begin position="366"/>
        <end position="383"/>
    </location>
</feature>
<gene>
    <name evidence="2" type="ORF">LAESUDRAFT_21283</name>
</gene>
<dbReference type="Proteomes" id="UP000076871">
    <property type="component" value="Unassembled WGS sequence"/>
</dbReference>
<feature type="compositionally biased region" description="Acidic residues" evidence="1">
    <location>
        <begin position="209"/>
        <end position="221"/>
    </location>
</feature>
<feature type="compositionally biased region" description="Polar residues" evidence="1">
    <location>
        <begin position="428"/>
        <end position="447"/>
    </location>
</feature>
<dbReference type="OrthoDB" id="2996389at2759"/>
<feature type="region of interest" description="Disordered" evidence="1">
    <location>
        <begin position="189"/>
        <end position="241"/>
    </location>
</feature>
<dbReference type="InParanoid" id="A0A165ID66"/>
<proteinExistence type="predicted"/>
<feature type="compositionally biased region" description="Basic and acidic residues" evidence="1">
    <location>
        <begin position="196"/>
        <end position="208"/>
    </location>
</feature>
<feature type="region of interest" description="Disordered" evidence="1">
    <location>
        <begin position="426"/>
        <end position="471"/>
    </location>
</feature>